<evidence type="ECO:0000313" key="3">
    <source>
        <dbReference type="Proteomes" id="UP000034956"/>
    </source>
</evidence>
<name>A0A0G1UC11_9BACT</name>
<comment type="caution">
    <text evidence="2">The sequence shown here is derived from an EMBL/GenBank/DDBJ whole genome shotgun (WGS) entry which is preliminary data.</text>
</comment>
<feature type="region of interest" description="Disordered" evidence="1">
    <location>
        <begin position="1"/>
        <end position="23"/>
    </location>
</feature>
<dbReference type="Proteomes" id="UP000034956">
    <property type="component" value="Unassembled WGS sequence"/>
</dbReference>
<gene>
    <name evidence="2" type="ORF">UY23_C0001G0250</name>
</gene>
<evidence type="ECO:0000256" key="1">
    <source>
        <dbReference type="SAM" id="MobiDB-lite"/>
    </source>
</evidence>
<evidence type="ECO:0000313" key="2">
    <source>
        <dbReference type="EMBL" id="KKU91644.1"/>
    </source>
</evidence>
<dbReference type="AlphaFoldDB" id="A0A0G1UC11"/>
<sequence length="220" mass="24735">MDNPGHLYNKEQAMSSRRRGRISPKRAREIMGQNFFGIEEAIWHFGVKPTRAGLSTLAETSFREVILRECGNTHVLVAILPLSILGIRRRVGRKLFHNHPGAWYDSESFAKVKGEACWQLVRKTPIDKNFGSKTRDEEQALLGEDEGVPSARVLVYTTIGHYLATGERLFERAYARSSDVDSDGDHVVVGFFNSVGLDIDRYWDSVRVDNTGPASALKLD</sequence>
<accession>A0A0G1UC11</accession>
<proteinExistence type="predicted"/>
<dbReference type="EMBL" id="LCPF01000001">
    <property type="protein sequence ID" value="KKU91644.1"/>
    <property type="molecule type" value="Genomic_DNA"/>
</dbReference>
<reference evidence="2 3" key="1">
    <citation type="journal article" date="2015" name="Nature">
        <title>rRNA introns, odd ribosomes, and small enigmatic genomes across a large radiation of phyla.</title>
        <authorList>
            <person name="Brown C.T."/>
            <person name="Hug L.A."/>
            <person name="Thomas B.C."/>
            <person name="Sharon I."/>
            <person name="Castelle C.J."/>
            <person name="Singh A."/>
            <person name="Wilkins M.J."/>
            <person name="Williams K.H."/>
            <person name="Banfield J.F."/>
        </authorList>
    </citation>
    <scope>NUCLEOTIDE SEQUENCE [LARGE SCALE GENOMIC DNA]</scope>
</reference>
<protein>
    <submittedName>
        <fullName evidence="2">Uncharacterized protein</fullName>
    </submittedName>
</protein>
<organism evidence="2 3">
    <name type="scientific">Candidatus Jorgensenbacteria bacterium GW2011_GWA1_48_11</name>
    <dbReference type="NCBI Taxonomy" id="1618660"/>
    <lineage>
        <taxon>Bacteria</taxon>
        <taxon>Candidatus Joergenseniibacteriota</taxon>
    </lineage>
</organism>